<gene>
    <name evidence="1" type="ORF">POCTA_138.1.T1380127</name>
</gene>
<dbReference type="EMBL" id="CAJJDP010000139">
    <property type="protein sequence ID" value="CAD8206624.1"/>
    <property type="molecule type" value="Genomic_DNA"/>
</dbReference>
<evidence type="ECO:0000313" key="1">
    <source>
        <dbReference type="EMBL" id="CAD8206624.1"/>
    </source>
</evidence>
<organism evidence="1 2">
    <name type="scientific">Paramecium octaurelia</name>
    <dbReference type="NCBI Taxonomy" id="43137"/>
    <lineage>
        <taxon>Eukaryota</taxon>
        <taxon>Sar</taxon>
        <taxon>Alveolata</taxon>
        <taxon>Ciliophora</taxon>
        <taxon>Intramacronucleata</taxon>
        <taxon>Oligohymenophorea</taxon>
        <taxon>Peniculida</taxon>
        <taxon>Parameciidae</taxon>
        <taxon>Paramecium</taxon>
    </lineage>
</organism>
<accession>A0A8S1Y437</accession>
<dbReference type="Proteomes" id="UP000683925">
    <property type="component" value="Unassembled WGS sequence"/>
</dbReference>
<comment type="caution">
    <text evidence="1">The sequence shown here is derived from an EMBL/GenBank/DDBJ whole genome shotgun (WGS) entry which is preliminary data.</text>
</comment>
<dbReference type="AlphaFoldDB" id="A0A8S1Y437"/>
<evidence type="ECO:0000313" key="2">
    <source>
        <dbReference type="Proteomes" id="UP000683925"/>
    </source>
</evidence>
<protein>
    <submittedName>
        <fullName evidence="1">Uncharacterized protein</fullName>
    </submittedName>
</protein>
<sequence length="71" mass="8554">MHNLQLQLAWQTIIQPLGIMYSFSLYQYNVSFNLIKSWNNKPKFNFCEDMSFKIHKKQKFLSFSTAACFFF</sequence>
<keyword evidence="2" id="KW-1185">Reference proteome</keyword>
<proteinExistence type="predicted"/>
<name>A0A8S1Y437_PAROT</name>
<reference evidence="1" key="1">
    <citation type="submission" date="2021-01" db="EMBL/GenBank/DDBJ databases">
        <authorList>
            <consortium name="Genoscope - CEA"/>
            <person name="William W."/>
        </authorList>
    </citation>
    <scope>NUCLEOTIDE SEQUENCE</scope>
</reference>